<evidence type="ECO:0000313" key="2">
    <source>
        <dbReference type="EMBL" id="KAF7353582.1"/>
    </source>
</evidence>
<accession>A0A8H6Y6K3</accession>
<dbReference type="CDD" id="cd21037">
    <property type="entry name" value="MLKL_NTD"/>
    <property type="match status" value="1"/>
</dbReference>
<proteinExistence type="predicted"/>
<keyword evidence="3" id="KW-1185">Reference proteome</keyword>
<dbReference type="Pfam" id="PF20703">
    <property type="entry name" value="nSTAND1"/>
    <property type="match status" value="1"/>
</dbReference>
<dbReference type="PRINTS" id="PR00364">
    <property type="entry name" value="DISEASERSIST"/>
</dbReference>
<name>A0A8H6Y6K3_9AGAR</name>
<dbReference type="Gene3D" id="1.20.930.20">
    <property type="entry name" value="Adaptor protein Cbl, N-terminal domain"/>
    <property type="match status" value="1"/>
</dbReference>
<dbReference type="Gene3D" id="3.40.50.300">
    <property type="entry name" value="P-loop containing nucleotide triphosphate hydrolases"/>
    <property type="match status" value="1"/>
</dbReference>
<dbReference type="EMBL" id="JACAZH010000012">
    <property type="protein sequence ID" value="KAF7353582.1"/>
    <property type="molecule type" value="Genomic_DNA"/>
</dbReference>
<comment type="caution">
    <text evidence="2">The sequence shown here is derived from an EMBL/GenBank/DDBJ whole genome shotgun (WGS) entry which is preliminary data.</text>
</comment>
<dbReference type="Proteomes" id="UP000623467">
    <property type="component" value="Unassembled WGS sequence"/>
</dbReference>
<evidence type="ECO:0000259" key="1">
    <source>
        <dbReference type="Pfam" id="PF20703"/>
    </source>
</evidence>
<dbReference type="AlphaFoldDB" id="A0A8H6Y6K3"/>
<protein>
    <submittedName>
        <fullName evidence="2">NB-ARC domain-containing protein</fullName>
    </submittedName>
</protein>
<dbReference type="InterPro" id="IPR036537">
    <property type="entry name" value="Adaptor_Cbl_N_dom_sf"/>
</dbReference>
<reference evidence="2" key="1">
    <citation type="submission" date="2020-05" db="EMBL/GenBank/DDBJ databases">
        <title>Mycena genomes resolve the evolution of fungal bioluminescence.</title>
        <authorList>
            <person name="Tsai I.J."/>
        </authorList>
    </citation>
    <scope>NUCLEOTIDE SEQUENCE</scope>
    <source>
        <strain evidence="2">160909Yilan</strain>
    </source>
</reference>
<sequence length="1001" mass="110875">MPSKSPEMLNKILQYTSVAANTLHDVVAATQIPFLQSICALTVAVIPMVENNKFQKARCLEMVDQIHHLLCTLIWLCLHSDDIRSSGTLSEIAGLAATLQKFQSCLKAQRELGTLKRLLKQSEITAQLDVCEQELRAATETFTIKYGIGMASALVEMNIDTERRHQELLELISSEIPTHFLYTPASPPIFHGRESVLETLVSTLLDNPEPVAILGPGGIGKTTLAMATLHHPLVKGKYAFRHFISCESTSTRDDLLLNIGSNLGLDPSKQLSKAILSHLRQNGPSLVILDNFETPWETTESRNQVEEFLSLLSDIPTLALVITMRGAERPRKVKWNRPFLPPLEPLSLDASRQIFLDIADDPPTGEEAALDELLGLSGSLPLAVSLMANIVSFEGYSGTLLRWQNENTSLLSDGHTKRSNLEKSITLSLGSPRMSASPYAKDLLSLLSLLPDGIRAEDVTASNVPIPDIRRWQSMLVGTSLAYLDRMGRLKALSPIREYIRRAHPAPAALADPLRRYFQALIEMWGSKRELPANNLAPVLAASLGNINELLHYGLASTDKSTRVEIGHTIIALDSFSAAMLKGNIALFQQVRQIIEETNDAELRWKYTGRCISNIALTRLIQNPKAVIEEGVQYFQNGTHPPSQGVRFYRAAALYYVFTGKSTQKAEELTRLALSLAQESGDSELQLLSMQTEVSVAESCNDPHRVIQIAHKAWKIARLTTTYWEYRCTEWEASGCCHSGNLMRALELCAHGEELLIADGQEDSDRFLQCLDTRAEVNLAKTDYLEARRLYKRITEMTAPTRSPWFHAHSLVMIAHIDILTEGEVPDILESLDAAAAVYAAHNRKSFVHSSVAAELQLYRGDSENARASFMFTVAATIFNPSADLSRAMLKEVPIIIVEPANFMLTVASPNAFFIAYHPGSAVSVDESVSNIRVSVTALFNLILLVLPSIWRMFNEAQRCLAECQQSHTRYAFSKSTCDTIRTPPFLPSVIIILTRIATGG</sequence>
<dbReference type="InterPro" id="IPR059179">
    <property type="entry name" value="MLKL-like_MCAfunc"/>
</dbReference>
<feature type="domain" description="Novel STAND NTPase 1" evidence="1">
    <location>
        <begin position="182"/>
        <end position="325"/>
    </location>
</feature>
<evidence type="ECO:0000313" key="3">
    <source>
        <dbReference type="Proteomes" id="UP000623467"/>
    </source>
</evidence>
<dbReference type="InterPro" id="IPR027417">
    <property type="entry name" value="P-loop_NTPase"/>
</dbReference>
<dbReference type="InterPro" id="IPR049052">
    <property type="entry name" value="nSTAND1"/>
</dbReference>
<dbReference type="GO" id="GO:0007166">
    <property type="term" value="P:cell surface receptor signaling pathway"/>
    <property type="evidence" value="ECO:0007669"/>
    <property type="project" value="InterPro"/>
</dbReference>
<gene>
    <name evidence="2" type="ORF">MSAN_01548500</name>
</gene>
<dbReference type="SUPFAM" id="SSF52540">
    <property type="entry name" value="P-loop containing nucleoside triphosphate hydrolases"/>
    <property type="match status" value="1"/>
</dbReference>
<organism evidence="2 3">
    <name type="scientific">Mycena sanguinolenta</name>
    <dbReference type="NCBI Taxonomy" id="230812"/>
    <lineage>
        <taxon>Eukaryota</taxon>
        <taxon>Fungi</taxon>
        <taxon>Dikarya</taxon>
        <taxon>Basidiomycota</taxon>
        <taxon>Agaricomycotina</taxon>
        <taxon>Agaricomycetes</taxon>
        <taxon>Agaricomycetidae</taxon>
        <taxon>Agaricales</taxon>
        <taxon>Marasmiineae</taxon>
        <taxon>Mycenaceae</taxon>
        <taxon>Mycena</taxon>
    </lineage>
</organism>
<dbReference type="OrthoDB" id="3033266at2759"/>